<dbReference type="GO" id="GO:0015192">
    <property type="term" value="F:L-phenylalanine transmembrane transporter activity"/>
    <property type="evidence" value="ECO:0007669"/>
    <property type="project" value="TreeGrafter"/>
</dbReference>
<keyword evidence="2" id="KW-0547">Nucleotide-binding</keyword>
<dbReference type="CDD" id="cd03219">
    <property type="entry name" value="ABC_Mj1267_LivG_branched"/>
    <property type="match status" value="1"/>
</dbReference>
<dbReference type="GO" id="GO:1903806">
    <property type="term" value="P:L-isoleucine import across plasma membrane"/>
    <property type="evidence" value="ECO:0007669"/>
    <property type="project" value="TreeGrafter"/>
</dbReference>
<comment type="caution">
    <text evidence="5">The sequence shown here is derived from an EMBL/GenBank/DDBJ whole genome shotgun (WGS) entry which is preliminary data.</text>
</comment>
<keyword evidence="6" id="KW-1185">Reference proteome</keyword>
<protein>
    <submittedName>
        <fullName evidence="5">Branched-chain amino acid transport system ATP-binding protein</fullName>
    </submittedName>
</protein>
<dbReference type="Pfam" id="PF00005">
    <property type="entry name" value="ABC_tran"/>
    <property type="match status" value="1"/>
</dbReference>
<evidence type="ECO:0000256" key="3">
    <source>
        <dbReference type="ARBA" id="ARBA00022840"/>
    </source>
</evidence>
<dbReference type="GO" id="GO:0042941">
    <property type="term" value="P:D-alanine transmembrane transport"/>
    <property type="evidence" value="ECO:0007669"/>
    <property type="project" value="TreeGrafter"/>
</dbReference>
<dbReference type="FunFam" id="3.40.50.300:FF:000421">
    <property type="entry name" value="Branched-chain amino acid ABC transporter ATP-binding protein"/>
    <property type="match status" value="1"/>
</dbReference>
<dbReference type="AlphaFoldDB" id="A0AAE3V9F0"/>
<dbReference type="PROSITE" id="PS50893">
    <property type="entry name" value="ABC_TRANSPORTER_2"/>
    <property type="match status" value="1"/>
</dbReference>
<dbReference type="GO" id="GO:0005886">
    <property type="term" value="C:plasma membrane"/>
    <property type="evidence" value="ECO:0007669"/>
    <property type="project" value="TreeGrafter"/>
</dbReference>
<name>A0AAE3V9F0_9FIRM</name>
<dbReference type="InterPro" id="IPR032823">
    <property type="entry name" value="BCA_ABC_TP_C"/>
</dbReference>
<dbReference type="InterPro" id="IPR051120">
    <property type="entry name" value="ABC_AA/LPS_Transport"/>
</dbReference>
<dbReference type="RefSeq" id="WP_106611253.1">
    <property type="nucleotide sequence ID" value="NZ_JAUSTO010000004.1"/>
</dbReference>
<evidence type="ECO:0000256" key="1">
    <source>
        <dbReference type="ARBA" id="ARBA00022448"/>
    </source>
</evidence>
<dbReference type="Gene3D" id="3.40.50.300">
    <property type="entry name" value="P-loop containing nucleotide triphosphate hydrolases"/>
    <property type="match status" value="1"/>
</dbReference>
<dbReference type="SUPFAM" id="SSF52540">
    <property type="entry name" value="P-loop containing nucleoside triphosphate hydrolases"/>
    <property type="match status" value="1"/>
</dbReference>
<dbReference type="InterPro" id="IPR003439">
    <property type="entry name" value="ABC_transporter-like_ATP-bd"/>
</dbReference>
<feature type="domain" description="ABC transporter" evidence="4">
    <location>
        <begin position="3"/>
        <end position="250"/>
    </location>
</feature>
<dbReference type="GO" id="GO:0016887">
    <property type="term" value="F:ATP hydrolysis activity"/>
    <property type="evidence" value="ECO:0007669"/>
    <property type="project" value="InterPro"/>
</dbReference>
<dbReference type="GO" id="GO:0005304">
    <property type="term" value="F:L-valine transmembrane transporter activity"/>
    <property type="evidence" value="ECO:0007669"/>
    <property type="project" value="TreeGrafter"/>
</dbReference>
<proteinExistence type="predicted"/>
<keyword evidence="3 5" id="KW-0067">ATP-binding</keyword>
<reference evidence="5" key="1">
    <citation type="submission" date="2023-07" db="EMBL/GenBank/DDBJ databases">
        <title>Genomic Encyclopedia of Type Strains, Phase IV (KMG-IV): sequencing the most valuable type-strain genomes for metagenomic binning, comparative biology and taxonomic classification.</title>
        <authorList>
            <person name="Goeker M."/>
        </authorList>
    </citation>
    <scope>NUCLEOTIDE SEQUENCE</scope>
    <source>
        <strain evidence="5">DSM 19659</strain>
    </source>
</reference>
<dbReference type="GO" id="GO:0015808">
    <property type="term" value="P:L-alanine transport"/>
    <property type="evidence" value="ECO:0007669"/>
    <property type="project" value="TreeGrafter"/>
</dbReference>
<sequence length="261" mass="28722">MLLETKKLTKTFGGIVANSNIDFHIDEGEIVAIIGPNGSGKTTFYNLLTGITKSSAGEIFFEGRNITGFRPDRITQLGICRSFQNIRLFGNMTVRENLIVARHCRGSAGILAALLGTAKKKREDAENAVVTERLLEYVGLLDKAEWRAGNLPYGMQRRLEIARALATEPKLLLLDEPAAGMNPNEKEKLLQLIRKLSRDGYSVILIEHAMQVVMNVAERVVVFDHGEKIADGTPAEVRNNPLVVDAYLGKGGAREWSSCSI</sequence>
<dbReference type="InterPro" id="IPR027417">
    <property type="entry name" value="P-loop_NTPase"/>
</dbReference>
<accession>A0AAE3V9F0</accession>
<evidence type="ECO:0000256" key="2">
    <source>
        <dbReference type="ARBA" id="ARBA00022741"/>
    </source>
</evidence>
<dbReference type="Pfam" id="PF12399">
    <property type="entry name" value="BCA_ABC_TP_C"/>
    <property type="match status" value="1"/>
</dbReference>
<gene>
    <name evidence="5" type="ORF">J2S20_000804</name>
</gene>
<dbReference type="GO" id="GO:0005524">
    <property type="term" value="F:ATP binding"/>
    <property type="evidence" value="ECO:0007669"/>
    <property type="project" value="UniProtKB-KW"/>
</dbReference>
<dbReference type="SMART" id="SM00382">
    <property type="entry name" value="AAA"/>
    <property type="match status" value="1"/>
</dbReference>
<dbReference type="PANTHER" id="PTHR45772:SF7">
    <property type="entry name" value="AMINO ACID ABC TRANSPORTER ATP-BINDING PROTEIN"/>
    <property type="match status" value="1"/>
</dbReference>
<evidence type="ECO:0000313" key="5">
    <source>
        <dbReference type="EMBL" id="MDQ0152119.1"/>
    </source>
</evidence>
<organism evidence="5 6">
    <name type="scientific">Moryella indoligenes</name>
    <dbReference type="NCBI Taxonomy" id="371674"/>
    <lineage>
        <taxon>Bacteria</taxon>
        <taxon>Bacillati</taxon>
        <taxon>Bacillota</taxon>
        <taxon>Clostridia</taxon>
        <taxon>Lachnospirales</taxon>
        <taxon>Lachnospiraceae</taxon>
        <taxon>Moryella</taxon>
    </lineage>
</organism>
<dbReference type="GO" id="GO:0015188">
    <property type="term" value="F:L-isoleucine transmembrane transporter activity"/>
    <property type="evidence" value="ECO:0007669"/>
    <property type="project" value="TreeGrafter"/>
</dbReference>
<dbReference type="InterPro" id="IPR003593">
    <property type="entry name" value="AAA+_ATPase"/>
</dbReference>
<keyword evidence="1" id="KW-0813">Transport</keyword>
<dbReference type="PANTHER" id="PTHR45772">
    <property type="entry name" value="CONSERVED COMPONENT OF ABC TRANSPORTER FOR NATURAL AMINO ACIDS-RELATED"/>
    <property type="match status" value="1"/>
</dbReference>
<evidence type="ECO:0000259" key="4">
    <source>
        <dbReference type="PROSITE" id="PS50893"/>
    </source>
</evidence>
<dbReference type="Proteomes" id="UP001241537">
    <property type="component" value="Unassembled WGS sequence"/>
</dbReference>
<dbReference type="GO" id="GO:1903805">
    <property type="term" value="P:L-valine import across plasma membrane"/>
    <property type="evidence" value="ECO:0007669"/>
    <property type="project" value="TreeGrafter"/>
</dbReference>
<dbReference type="EMBL" id="JAUSTO010000004">
    <property type="protein sequence ID" value="MDQ0152119.1"/>
    <property type="molecule type" value="Genomic_DNA"/>
</dbReference>
<evidence type="ECO:0000313" key="6">
    <source>
        <dbReference type="Proteomes" id="UP001241537"/>
    </source>
</evidence>